<reference evidence="3" key="1">
    <citation type="submission" date="2016-10" db="EMBL/GenBank/DDBJ databases">
        <authorList>
            <person name="Varghese N."/>
            <person name="Submissions S."/>
        </authorList>
    </citation>
    <scope>NUCLEOTIDE SEQUENCE [LARGE SCALE GENOMIC DNA]</scope>
    <source>
        <strain evidence="3">DSM 44654</strain>
    </source>
</reference>
<dbReference type="InterPro" id="IPR035897">
    <property type="entry name" value="Toll_tir_struct_dom_sf"/>
</dbReference>
<gene>
    <name evidence="2" type="ORF">SAMN05421837_11630</name>
</gene>
<sequence length="363" mass="40563">MTDIETYDYDIAVSFAGEDRQLVRDVVDRLKEQEVKVFFDEDSTAEMWGENLLDFLQAVYGRRARYAVLFISRHYVAKKWTNYERQAAQDRAFQQTAPYLLPVRVDDSELPGLLSTIGYVDAEFAGTTGIVDAIVRKLGDQAQTREPKFDGRAPRSPEAVAVVLSERPPGWEFLLYGGLLHQGIVDLEDKYRDHVIEYAPHSGQVISESDGLPWLESRLTSVSTIVASLERVLSDAAQTAAFGRPGEPGDPGDPERIIHLAKRMTGIYGEVLGWAAAIRATGFEDDAIRHIADLEARLADLPIEQIRKFVEDFMQQMDGLTPRLLAGEDVDLTFSVTIEMDPAKLGDYQRALRAYAAKLSGSF</sequence>
<dbReference type="GO" id="GO:0007165">
    <property type="term" value="P:signal transduction"/>
    <property type="evidence" value="ECO:0007669"/>
    <property type="project" value="InterPro"/>
</dbReference>
<organism evidence="2 3">
    <name type="scientific">Amycolatopsis pretoriensis</name>
    <dbReference type="NCBI Taxonomy" id="218821"/>
    <lineage>
        <taxon>Bacteria</taxon>
        <taxon>Bacillati</taxon>
        <taxon>Actinomycetota</taxon>
        <taxon>Actinomycetes</taxon>
        <taxon>Pseudonocardiales</taxon>
        <taxon>Pseudonocardiaceae</taxon>
        <taxon>Amycolatopsis</taxon>
    </lineage>
</organism>
<dbReference type="PROSITE" id="PS50104">
    <property type="entry name" value="TIR"/>
    <property type="match status" value="1"/>
</dbReference>
<feature type="domain" description="TIR" evidence="1">
    <location>
        <begin position="7"/>
        <end position="138"/>
    </location>
</feature>
<keyword evidence="3" id="KW-1185">Reference proteome</keyword>
<dbReference type="AlphaFoldDB" id="A0A1H5RHJ9"/>
<proteinExistence type="predicted"/>
<accession>A0A1H5RHJ9</accession>
<name>A0A1H5RHJ9_9PSEU</name>
<dbReference type="SMART" id="SM00255">
    <property type="entry name" value="TIR"/>
    <property type="match status" value="1"/>
</dbReference>
<evidence type="ECO:0000313" key="2">
    <source>
        <dbReference type="EMBL" id="SEF37853.1"/>
    </source>
</evidence>
<dbReference type="SUPFAM" id="SSF52200">
    <property type="entry name" value="Toll/Interleukin receptor TIR domain"/>
    <property type="match status" value="1"/>
</dbReference>
<dbReference type="STRING" id="218821.SAMN05421837_11630"/>
<dbReference type="EMBL" id="FNUJ01000016">
    <property type="protein sequence ID" value="SEF37853.1"/>
    <property type="molecule type" value="Genomic_DNA"/>
</dbReference>
<dbReference type="RefSeq" id="WP_086675246.1">
    <property type="nucleotide sequence ID" value="NZ_FNUJ01000016.1"/>
</dbReference>
<dbReference type="Pfam" id="PF13676">
    <property type="entry name" value="TIR_2"/>
    <property type="match status" value="1"/>
</dbReference>
<dbReference type="Gene3D" id="3.40.50.10140">
    <property type="entry name" value="Toll/interleukin-1 receptor homology (TIR) domain"/>
    <property type="match status" value="1"/>
</dbReference>
<protein>
    <submittedName>
        <fullName evidence="2">TIR domain-containing protein</fullName>
    </submittedName>
</protein>
<dbReference type="Proteomes" id="UP000198878">
    <property type="component" value="Unassembled WGS sequence"/>
</dbReference>
<evidence type="ECO:0000259" key="1">
    <source>
        <dbReference type="PROSITE" id="PS50104"/>
    </source>
</evidence>
<dbReference type="OrthoDB" id="3838036at2"/>
<evidence type="ECO:0000313" key="3">
    <source>
        <dbReference type="Proteomes" id="UP000198878"/>
    </source>
</evidence>
<dbReference type="InterPro" id="IPR000157">
    <property type="entry name" value="TIR_dom"/>
</dbReference>